<dbReference type="EMBL" id="KN835169">
    <property type="protein sequence ID" value="KIK45698.1"/>
    <property type="molecule type" value="Genomic_DNA"/>
</dbReference>
<feature type="region of interest" description="Disordered" evidence="1">
    <location>
        <begin position="18"/>
        <end position="45"/>
    </location>
</feature>
<accession>A0A0D0BRM4</accession>
<dbReference type="OrthoDB" id="10405754at2759"/>
<evidence type="ECO:0000256" key="1">
    <source>
        <dbReference type="SAM" id="MobiDB-lite"/>
    </source>
</evidence>
<dbReference type="AlphaFoldDB" id="A0A0D0BRM4"/>
<name>A0A0D0BRM4_9AGAM</name>
<dbReference type="HOGENOM" id="CLU_2607606_0_0_1"/>
<dbReference type="Proteomes" id="UP000054485">
    <property type="component" value="Unassembled WGS sequence"/>
</dbReference>
<reference evidence="3" key="2">
    <citation type="submission" date="2015-01" db="EMBL/GenBank/DDBJ databases">
        <title>Evolutionary Origins and Diversification of the Mycorrhizal Mutualists.</title>
        <authorList>
            <consortium name="DOE Joint Genome Institute"/>
            <consortium name="Mycorrhizal Genomics Consortium"/>
            <person name="Kohler A."/>
            <person name="Kuo A."/>
            <person name="Nagy L.G."/>
            <person name="Floudas D."/>
            <person name="Copeland A."/>
            <person name="Barry K.W."/>
            <person name="Cichocki N."/>
            <person name="Veneault-Fourrey C."/>
            <person name="LaButti K."/>
            <person name="Lindquist E.A."/>
            <person name="Lipzen A."/>
            <person name="Lundell T."/>
            <person name="Morin E."/>
            <person name="Murat C."/>
            <person name="Riley R."/>
            <person name="Ohm R."/>
            <person name="Sun H."/>
            <person name="Tunlid A."/>
            <person name="Henrissat B."/>
            <person name="Grigoriev I.V."/>
            <person name="Hibbett D.S."/>
            <person name="Martin F."/>
        </authorList>
    </citation>
    <scope>NUCLEOTIDE SEQUENCE [LARGE SCALE GENOMIC DNA]</scope>
    <source>
        <strain evidence="3">UH-Slu-Lm8-n1</strain>
    </source>
</reference>
<gene>
    <name evidence="2" type="ORF">CY34DRAFT_10227</name>
</gene>
<keyword evidence="3" id="KW-1185">Reference proteome</keyword>
<dbReference type="InParanoid" id="A0A0D0BRM4"/>
<sequence length="79" mass="8446">MRVTKGQTTIFSLRAYTGVGAPSSEGGTGGLVESGRSRMSFKTRSLSDRRGNCMGMITLSIAQQPQVKENIPDPSQTSH</sequence>
<organism evidence="2 3">
    <name type="scientific">Suillus luteus UH-Slu-Lm8-n1</name>
    <dbReference type="NCBI Taxonomy" id="930992"/>
    <lineage>
        <taxon>Eukaryota</taxon>
        <taxon>Fungi</taxon>
        <taxon>Dikarya</taxon>
        <taxon>Basidiomycota</taxon>
        <taxon>Agaricomycotina</taxon>
        <taxon>Agaricomycetes</taxon>
        <taxon>Agaricomycetidae</taxon>
        <taxon>Boletales</taxon>
        <taxon>Suillineae</taxon>
        <taxon>Suillaceae</taxon>
        <taxon>Suillus</taxon>
    </lineage>
</organism>
<evidence type="ECO:0000313" key="2">
    <source>
        <dbReference type="EMBL" id="KIK45698.1"/>
    </source>
</evidence>
<reference evidence="2 3" key="1">
    <citation type="submission" date="2014-04" db="EMBL/GenBank/DDBJ databases">
        <authorList>
            <consortium name="DOE Joint Genome Institute"/>
            <person name="Kuo A."/>
            <person name="Ruytinx J."/>
            <person name="Rineau F."/>
            <person name="Colpaert J."/>
            <person name="Kohler A."/>
            <person name="Nagy L.G."/>
            <person name="Floudas D."/>
            <person name="Copeland A."/>
            <person name="Barry K.W."/>
            <person name="Cichocki N."/>
            <person name="Veneault-Fourrey C."/>
            <person name="LaButti K."/>
            <person name="Lindquist E.A."/>
            <person name="Lipzen A."/>
            <person name="Lundell T."/>
            <person name="Morin E."/>
            <person name="Murat C."/>
            <person name="Sun H."/>
            <person name="Tunlid A."/>
            <person name="Henrissat B."/>
            <person name="Grigoriev I.V."/>
            <person name="Hibbett D.S."/>
            <person name="Martin F."/>
            <person name="Nordberg H.P."/>
            <person name="Cantor M.N."/>
            <person name="Hua S.X."/>
        </authorList>
    </citation>
    <scope>NUCLEOTIDE SEQUENCE [LARGE SCALE GENOMIC DNA]</scope>
    <source>
        <strain evidence="2 3">UH-Slu-Lm8-n1</strain>
    </source>
</reference>
<evidence type="ECO:0000313" key="3">
    <source>
        <dbReference type="Proteomes" id="UP000054485"/>
    </source>
</evidence>
<protein>
    <submittedName>
        <fullName evidence="2">Uncharacterized protein</fullName>
    </submittedName>
</protein>
<proteinExistence type="predicted"/>